<evidence type="ECO:0000313" key="3">
    <source>
        <dbReference type="Proteomes" id="UP000253782"/>
    </source>
</evidence>
<gene>
    <name evidence="2" type="ORF">DVJ77_14890</name>
</gene>
<evidence type="ECO:0000256" key="1">
    <source>
        <dbReference type="SAM" id="Phobius"/>
    </source>
</evidence>
<evidence type="ECO:0000313" key="2">
    <source>
        <dbReference type="EMBL" id="RDD80982.1"/>
    </source>
</evidence>
<keyword evidence="1" id="KW-0812">Transmembrane</keyword>
<sequence>MPGLLKMLTAMGFGMLAWVVASVFSGGLSIFGQNVSTSDWWESGAGFLCLPAALLMAGSAILMLCRSRYGRPAHIAGWVAINMAVFIGIKRIGIHSSMFIPAMSFNAALIVGISLYLYLSKSIRNYFLAVTD</sequence>
<keyword evidence="1" id="KW-0472">Membrane</keyword>
<protein>
    <submittedName>
        <fullName evidence="2">Uncharacterized protein</fullName>
    </submittedName>
</protein>
<proteinExistence type="predicted"/>
<feature type="transmembrane region" description="Helical" evidence="1">
    <location>
        <begin position="12"/>
        <end position="32"/>
    </location>
</feature>
<dbReference type="EMBL" id="QQAH01000013">
    <property type="protein sequence ID" value="RDD80982.1"/>
    <property type="molecule type" value="Genomic_DNA"/>
</dbReference>
<feature type="transmembrane region" description="Helical" evidence="1">
    <location>
        <begin position="99"/>
        <end position="119"/>
    </location>
</feature>
<name>A0A369UJP6_9GAMM</name>
<reference evidence="2 3" key="1">
    <citation type="submission" date="2018-07" db="EMBL/GenBank/DDBJ databases">
        <title>Dyella tabacisoli L4-6T, whole genome shotgun sequence.</title>
        <authorList>
            <person name="Zhou X.-K."/>
            <person name="Li W.-J."/>
            <person name="Duan Y.-Q."/>
        </authorList>
    </citation>
    <scope>NUCLEOTIDE SEQUENCE [LARGE SCALE GENOMIC DNA]</scope>
    <source>
        <strain evidence="2 3">L4-6</strain>
    </source>
</reference>
<dbReference type="Proteomes" id="UP000253782">
    <property type="component" value="Unassembled WGS sequence"/>
</dbReference>
<keyword evidence="3" id="KW-1185">Reference proteome</keyword>
<organism evidence="2 3">
    <name type="scientific">Dyella tabacisoli</name>
    <dbReference type="NCBI Taxonomy" id="2282381"/>
    <lineage>
        <taxon>Bacteria</taxon>
        <taxon>Pseudomonadati</taxon>
        <taxon>Pseudomonadota</taxon>
        <taxon>Gammaproteobacteria</taxon>
        <taxon>Lysobacterales</taxon>
        <taxon>Rhodanobacteraceae</taxon>
        <taxon>Dyella</taxon>
    </lineage>
</organism>
<comment type="caution">
    <text evidence="2">The sequence shown here is derived from an EMBL/GenBank/DDBJ whole genome shotgun (WGS) entry which is preliminary data.</text>
</comment>
<keyword evidence="1" id="KW-1133">Transmembrane helix</keyword>
<accession>A0A369UJP6</accession>
<feature type="transmembrane region" description="Helical" evidence="1">
    <location>
        <begin position="44"/>
        <end position="63"/>
    </location>
</feature>
<feature type="transmembrane region" description="Helical" evidence="1">
    <location>
        <begin position="75"/>
        <end position="93"/>
    </location>
</feature>
<dbReference type="AlphaFoldDB" id="A0A369UJP6"/>